<proteinExistence type="predicted"/>
<dbReference type="EMBL" id="MK071982">
    <property type="protein sequence ID" value="AYV76139.1"/>
    <property type="molecule type" value="Genomic_DNA"/>
</dbReference>
<sequence>MSTIEELTKENRIIKEEFKQLRILVEKMERYVREEFNDMNESVQNIEDKIDSEYVKR</sequence>
<reference evidence="1" key="1">
    <citation type="submission" date="2018-10" db="EMBL/GenBank/DDBJ databases">
        <title>Hidden diversity of soil giant viruses.</title>
        <authorList>
            <person name="Schulz F."/>
            <person name="Alteio L."/>
            <person name="Goudeau D."/>
            <person name="Ryan E.M."/>
            <person name="Malmstrom R.R."/>
            <person name="Blanchard J."/>
            <person name="Woyke T."/>
        </authorList>
    </citation>
    <scope>NUCLEOTIDE SEQUENCE</scope>
    <source>
        <strain evidence="1">TEV1</strain>
    </source>
</reference>
<evidence type="ECO:0000313" key="1">
    <source>
        <dbReference type="EMBL" id="AYV76139.1"/>
    </source>
</evidence>
<organism evidence="1">
    <name type="scientific">Terrestrivirus sp</name>
    <dbReference type="NCBI Taxonomy" id="2487775"/>
    <lineage>
        <taxon>Viruses</taxon>
        <taxon>Varidnaviria</taxon>
        <taxon>Bamfordvirae</taxon>
        <taxon>Nucleocytoviricota</taxon>
        <taxon>Megaviricetes</taxon>
        <taxon>Imitervirales</taxon>
        <taxon>Mimiviridae</taxon>
        <taxon>Klosneuvirinae</taxon>
    </lineage>
</organism>
<gene>
    <name evidence="1" type="ORF">Terrestrivirus4_187</name>
</gene>
<name>A0A3G4ZRU8_9VIRU</name>
<protein>
    <submittedName>
        <fullName evidence="1">Uncharacterized protein</fullName>
    </submittedName>
</protein>
<accession>A0A3G4ZRU8</accession>